<keyword evidence="1" id="KW-0472">Membrane</keyword>
<proteinExistence type="predicted"/>
<feature type="non-terminal residue" evidence="2">
    <location>
        <position position="1"/>
    </location>
</feature>
<dbReference type="EMBL" id="RAWG01000277">
    <property type="protein sequence ID" value="RKH36837.1"/>
    <property type="molecule type" value="Genomic_DNA"/>
</dbReference>
<keyword evidence="3" id="KW-1185">Reference proteome</keyword>
<evidence type="ECO:0000313" key="2">
    <source>
        <dbReference type="EMBL" id="RKH36837.1"/>
    </source>
</evidence>
<keyword evidence="1" id="KW-0812">Transmembrane</keyword>
<protein>
    <submittedName>
        <fullName evidence="2">Metallophosphoesterase</fullName>
    </submittedName>
</protein>
<reference evidence="3" key="1">
    <citation type="submission" date="2018-09" db="EMBL/GenBank/DDBJ databases">
        <authorList>
            <person name="Livingstone P.G."/>
            <person name="Whitworth D.E."/>
        </authorList>
    </citation>
    <scope>NUCLEOTIDE SEQUENCE [LARGE SCALE GENOMIC DNA]</scope>
    <source>
        <strain evidence="3">CA040B</strain>
    </source>
</reference>
<accession>A0A3A8MX44</accession>
<name>A0A3A8MX44_9BACT</name>
<keyword evidence="1" id="KW-1133">Transmembrane helix</keyword>
<feature type="transmembrane region" description="Helical" evidence="1">
    <location>
        <begin position="27"/>
        <end position="47"/>
    </location>
</feature>
<evidence type="ECO:0000256" key="1">
    <source>
        <dbReference type="SAM" id="Phobius"/>
    </source>
</evidence>
<dbReference type="Proteomes" id="UP000273405">
    <property type="component" value="Unassembled WGS sequence"/>
</dbReference>
<evidence type="ECO:0000313" key="3">
    <source>
        <dbReference type="Proteomes" id="UP000273405"/>
    </source>
</evidence>
<sequence>LLCLPLLLSWVVTRVLPSAFIVAVYSWTWMGVAVYLLLALAASRPPCCTRTRTRRCRRTASWSA</sequence>
<gene>
    <name evidence="2" type="ORF">D7X12_31720</name>
</gene>
<comment type="caution">
    <text evidence="2">The sequence shown here is derived from an EMBL/GenBank/DDBJ whole genome shotgun (WGS) entry which is preliminary data.</text>
</comment>
<dbReference type="AlphaFoldDB" id="A0A3A8MX44"/>
<organism evidence="2 3">
    <name type="scientific">Corallococcus sicarius</name>
    <dbReference type="NCBI Taxonomy" id="2316726"/>
    <lineage>
        <taxon>Bacteria</taxon>
        <taxon>Pseudomonadati</taxon>
        <taxon>Myxococcota</taxon>
        <taxon>Myxococcia</taxon>
        <taxon>Myxococcales</taxon>
        <taxon>Cystobacterineae</taxon>
        <taxon>Myxococcaceae</taxon>
        <taxon>Corallococcus</taxon>
    </lineage>
</organism>